<protein>
    <submittedName>
        <fullName evidence="1">Uncharacterized protein</fullName>
    </submittedName>
</protein>
<evidence type="ECO:0000313" key="1">
    <source>
        <dbReference type="EMBL" id="GBM29129.1"/>
    </source>
</evidence>
<dbReference type="AlphaFoldDB" id="A0A4Y2ELD8"/>
<keyword evidence="2" id="KW-1185">Reference proteome</keyword>
<gene>
    <name evidence="1" type="ORF">AVEN_40136_1</name>
</gene>
<proteinExistence type="predicted"/>
<name>A0A4Y2ELD8_ARAVE</name>
<accession>A0A4Y2ELD8</accession>
<sequence>MIIGSFPQEKEASEIEEVTYLGSSMVNFSTNMNILIDNAPVARMKDPYFYVCRIDGIDCDELDVAGLKNPSLAKSKFILVVNDQLVISKCQLKAILPDPIFEVDCRKDVFVFQVV</sequence>
<organism evidence="1 2">
    <name type="scientific">Araneus ventricosus</name>
    <name type="common">Orbweaver spider</name>
    <name type="synonym">Epeira ventricosa</name>
    <dbReference type="NCBI Taxonomy" id="182803"/>
    <lineage>
        <taxon>Eukaryota</taxon>
        <taxon>Metazoa</taxon>
        <taxon>Ecdysozoa</taxon>
        <taxon>Arthropoda</taxon>
        <taxon>Chelicerata</taxon>
        <taxon>Arachnida</taxon>
        <taxon>Araneae</taxon>
        <taxon>Araneomorphae</taxon>
        <taxon>Entelegynae</taxon>
        <taxon>Araneoidea</taxon>
        <taxon>Araneidae</taxon>
        <taxon>Araneus</taxon>
    </lineage>
</organism>
<evidence type="ECO:0000313" key="2">
    <source>
        <dbReference type="Proteomes" id="UP000499080"/>
    </source>
</evidence>
<reference evidence="1 2" key="1">
    <citation type="journal article" date="2019" name="Sci. Rep.">
        <title>Orb-weaving spider Araneus ventricosus genome elucidates the spidroin gene catalogue.</title>
        <authorList>
            <person name="Kono N."/>
            <person name="Nakamura H."/>
            <person name="Ohtoshi R."/>
            <person name="Moran D.A.P."/>
            <person name="Shinohara A."/>
            <person name="Yoshida Y."/>
            <person name="Fujiwara M."/>
            <person name="Mori M."/>
            <person name="Tomita M."/>
            <person name="Arakawa K."/>
        </authorList>
    </citation>
    <scope>NUCLEOTIDE SEQUENCE [LARGE SCALE GENOMIC DNA]</scope>
</reference>
<dbReference type="EMBL" id="BGPR01000627">
    <property type="protein sequence ID" value="GBM29129.1"/>
    <property type="molecule type" value="Genomic_DNA"/>
</dbReference>
<dbReference type="Proteomes" id="UP000499080">
    <property type="component" value="Unassembled WGS sequence"/>
</dbReference>
<comment type="caution">
    <text evidence="1">The sequence shown here is derived from an EMBL/GenBank/DDBJ whole genome shotgun (WGS) entry which is preliminary data.</text>
</comment>